<feature type="transmembrane region" description="Helical" evidence="1">
    <location>
        <begin position="134"/>
        <end position="153"/>
    </location>
</feature>
<feature type="transmembrane region" description="Helical" evidence="1">
    <location>
        <begin position="165"/>
        <end position="183"/>
    </location>
</feature>
<sequence length="752" mass="78123">MEVATAGPMMGRIARLAAMPLIVLLVVNALVLLPALSPLRGPVTLAVALVMPGALALRTLRITTPDGWTWLLYAVALSIAGLQATAAVICLAGVRLGTVSCLVGLDALVVLLAAAGVGVPPVHSWRKRVRVTPIAVLGVTAGAGAVACAIIGAGRLNAGAGNTTAATGLALAAACLAVAAAGARRNPAAAATAVYLLALAVLFATSLRGAAVTGHDIKLEYRVFTDVLDSGRWQSHSMFVGYNSCLSITLLPTILARVSGIAALDVFRVCFQMLFAIVPVGVFLVARRFIRPPYAVLAAGLFVAFPAFVNDMPMLNRQEIALIFFTVLILLVTRARQEVSALRLPYAVLLVALLGGLAVSHYSTAYVAVALLVGAWLVRLLRRPVWRGVPALHTVLGGCGAALLALTISWASVTGSASELGGNLATAWNAVTGQLRAGTNPALVPAAEQPGSSDQVVLDSYLVRRGVSASVPAGCAPATRPPDKLAVKPLGAILGRAGLPPSDFNAGLRAGAVAVFEAGAGLGVLVLLLREWRHRGRRLRAPTPMADLAVTAMVLLALPVLSPSLSGSYGPLRLYQQLLIVLAPAVVVGLCALFPGARLARTRGALAGLIVGACLLSTSGLVPEVTGGYPPQLNLNNAGIAYDAFYADENDRRMASWIRDHLSDGTPILADGHDSLDVRAMTRLNPMGELFPGSVPDVSRLLLRTSDGRTVSALITLPDRTVRYRIPVRCVAAGRSLMHVAGPLRLYGPRLS</sequence>
<dbReference type="RefSeq" id="WP_020515499.1">
    <property type="nucleotide sequence ID" value="NZ_JBIAZU010000003.1"/>
</dbReference>
<feature type="transmembrane region" description="Helical" evidence="1">
    <location>
        <begin position="340"/>
        <end position="359"/>
    </location>
</feature>
<feature type="transmembrane region" description="Helical" evidence="1">
    <location>
        <begin position="293"/>
        <end position="309"/>
    </location>
</feature>
<feature type="transmembrane region" description="Helical" evidence="1">
    <location>
        <begin position="266"/>
        <end position="286"/>
    </location>
</feature>
<feature type="transmembrane region" description="Helical" evidence="1">
    <location>
        <begin position="394"/>
        <end position="413"/>
    </location>
</feature>
<comment type="caution">
    <text evidence="2">The sequence shown here is derived from an EMBL/GenBank/DDBJ whole genome shotgun (WGS) entry which is preliminary data.</text>
</comment>
<keyword evidence="1" id="KW-0472">Membrane</keyword>
<gene>
    <name evidence="2" type="ORF">ACFY35_18760</name>
</gene>
<feature type="transmembrane region" description="Helical" evidence="1">
    <location>
        <begin position="604"/>
        <end position="622"/>
    </location>
</feature>
<feature type="transmembrane region" description="Helical" evidence="1">
    <location>
        <begin position="70"/>
        <end position="96"/>
    </location>
</feature>
<feature type="transmembrane region" description="Helical" evidence="1">
    <location>
        <begin position="190"/>
        <end position="211"/>
    </location>
</feature>
<feature type="transmembrane region" description="Helical" evidence="1">
    <location>
        <begin position="315"/>
        <end position="333"/>
    </location>
</feature>
<accession>A0ABW6WEP2</accession>
<proteinExistence type="predicted"/>
<dbReference type="Proteomes" id="UP001602245">
    <property type="component" value="Unassembled WGS sequence"/>
</dbReference>
<feature type="transmembrane region" description="Helical" evidence="1">
    <location>
        <begin position="541"/>
        <end position="562"/>
    </location>
</feature>
<dbReference type="EMBL" id="JBIAZU010000003">
    <property type="protein sequence ID" value="MFF5291488.1"/>
    <property type="molecule type" value="Genomic_DNA"/>
</dbReference>
<evidence type="ECO:0000256" key="1">
    <source>
        <dbReference type="SAM" id="Phobius"/>
    </source>
</evidence>
<name>A0ABW6WEP2_9ACTN</name>
<keyword evidence="3" id="KW-1185">Reference proteome</keyword>
<feature type="transmembrane region" description="Helical" evidence="1">
    <location>
        <begin position="508"/>
        <end position="529"/>
    </location>
</feature>
<feature type="transmembrane region" description="Helical" evidence="1">
    <location>
        <begin position="102"/>
        <end position="122"/>
    </location>
</feature>
<reference evidence="2 3" key="1">
    <citation type="submission" date="2024-10" db="EMBL/GenBank/DDBJ databases">
        <title>The Natural Products Discovery Center: Release of the First 8490 Sequenced Strains for Exploring Actinobacteria Biosynthetic Diversity.</title>
        <authorList>
            <person name="Kalkreuter E."/>
            <person name="Kautsar S.A."/>
            <person name="Yang D."/>
            <person name="Bader C.D."/>
            <person name="Teijaro C.N."/>
            <person name="Fluegel L."/>
            <person name="Davis C.M."/>
            <person name="Simpson J.R."/>
            <person name="Lauterbach L."/>
            <person name="Steele A.D."/>
            <person name="Gui C."/>
            <person name="Meng S."/>
            <person name="Li G."/>
            <person name="Viehrig K."/>
            <person name="Ye F."/>
            <person name="Su P."/>
            <person name="Kiefer A.F."/>
            <person name="Nichols A."/>
            <person name="Cepeda A.J."/>
            <person name="Yan W."/>
            <person name="Fan B."/>
            <person name="Jiang Y."/>
            <person name="Adhikari A."/>
            <person name="Zheng C.-J."/>
            <person name="Schuster L."/>
            <person name="Cowan T.M."/>
            <person name="Smanski M.J."/>
            <person name="Chevrette M.G."/>
            <person name="De Carvalho L.P.S."/>
            <person name="Shen B."/>
        </authorList>
    </citation>
    <scope>NUCLEOTIDE SEQUENCE [LARGE SCALE GENOMIC DNA]</scope>
    <source>
        <strain evidence="2 3">NPDC000087</strain>
    </source>
</reference>
<feature type="transmembrane region" description="Helical" evidence="1">
    <location>
        <begin position="12"/>
        <end position="33"/>
    </location>
</feature>
<feature type="transmembrane region" description="Helical" evidence="1">
    <location>
        <begin position="365"/>
        <end position="382"/>
    </location>
</feature>
<feature type="transmembrane region" description="Helical" evidence="1">
    <location>
        <begin position="574"/>
        <end position="597"/>
    </location>
</feature>
<keyword evidence="1" id="KW-0812">Transmembrane</keyword>
<keyword evidence="1" id="KW-1133">Transmembrane helix</keyword>
<evidence type="ECO:0000313" key="2">
    <source>
        <dbReference type="EMBL" id="MFF5291488.1"/>
    </source>
</evidence>
<protein>
    <submittedName>
        <fullName evidence="2">DUF2206 domain-containing protein</fullName>
    </submittedName>
</protein>
<evidence type="ECO:0000313" key="3">
    <source>
        <dbReference type="Proteomes" id="UP001602245"/>
    </source>
</evidence>
<organism evidence="2 3">
    <name type="scientific">Paractinoplanes globisporus</name>
    <dbReference type="NCBI Taxonomy" id="113565"/>
    <lineage>
        <taxon>Bacteria</taxon>
        <taxon>Bacillati</taxon>
        <taxon>Actinomycetota</taxon>
        <taxon>Actinomycetes</taxon>
        <taxon>Micromonosporales</taxon>
        <taxon>Micromonosporaceae</taxon>
        <taxon>Paractinoplanes</taxon>
    </lineage>
</organism>